<keyword evidence="8" id="KW-0460">Magnesium</keyword>
<sequence>MTSRAPLSLLVAAVTAVLTVAGCGSGTESAQSSGSSEKGAAAPAADCRTLAENPGWYGDNRDRIDTMLAELGTCGADGSVADGAPVALFDWDNTLVKNDIGDATFFWMVRNGKLRAPAGGDWSTTSPYLTPQAVGALSKACAAAKPGQPMPTDTDLGCADELLSVYTEAKTRADEPAFAGFNARRVEPAYAWNAQMLAGWTESELTGFAEAARKENLEAPEGTEQKVGSGEETGWVRYYSQMRDLVETLRANGFDVRVISASPEPVVRVWGAELGFTPDKVMGVRTELDGGVLTSKLVPCGGETAIPYIEGKRCRVNEDVFGVKGPAAFEQQAEPKRAAFGAGDSDTDVTFLTDATALRLVLNRNKTELMCSAYDNADGRWLVNPMFIDPKKKQGDPYECATEGYIEPSGKEAPLHRADGSVVPDQQDAVS</sequence>
<evidence type="ECO:0000313" key="16">
    <source>
        <dbReference type="Proteomes" id="UP000466683"/>
    </source>
</evidence>
<comment type="cofactor">
    <cofactor evidence="1">
        <name>Mg(2+)</name>
        <dbReference type="ChEBI" id="CHEBI:18420"/>
    </cofactor>
</comment>
<feature type="region of interest" description="Disordered" evidence="12">
    <location>
        <begin position="393"/>
        <end position="431"/>
    </location>
</feature>
<dbReference type="InterPro" id="IPR023214">
    <property type="entry name" value="HAD_sf"/>
</dbReference>
<name>A0AAX2ZTR7_9MYCO</name>
<evidence type="ECO:0000256" key="2">
    <source>
        <dbReference type="ARBA" id="ARBA00005135"/>
    </source>
</evidence>
<dbReference type="Proteomes" id="UP000466683">
    <property type="component" value="Chromosome"/>
</dbReference>
<keyword evidence="13" id="KW-0732">Signal</keyword>
<organism evidence="15 17">
    <name type="scientific">Mycolicibacterium boenickei</name>
    <dbReference type="NCBI Taxonomy" id="146017"/>
    <lineage>
        <taxon>Bacteria</taxon>
        <taxon>Bacillati</taxon>
        <taxon>Actinomycetota</taxon>
        <taxon>Actinomycetes</taxon>
        <taxon>Mycobacteriales</taxon>
        <taxon>Mycobacteriaceae</taxon>
        <taxon>Mycolicibacterium</taxon>
    </lineage>
</organism>
<evidence type="ECO:0000256" key="1">
    <source>
        <dbReference type="ARBA" id="ARBA00001946"/>
    </source>
</evidence>
<dbReference type="Pfam" id="PF12710">
    <property type="entry name" value="HAD"/>
    <property type="match status" value="1"/>
</dbReference>
<dbReference type="Proteomes" id="UP001162885">
    <property type="component" value="Chromosome"/>
</dbReference>
<proteinExistence type="inferred from homology"/>
<dbReference type="EMBL" id="CP060016">
    <property type="protein sequence ID" value="UNB98601.1"/>
    <property type="molecule type" value="Genomic_DNA"/>
</dbReference>
<dbReference type="GO" id="GO:0005737">
    <property type="term" value="C:cytoplasm"/>
    <property type="evidence" value="ECO:0007669"/>
    <property type="project" value="TreeGrafter"/>
</dbReference>
<evidence type="ECO:0000256" key="7">
    <source>
        <dbReference type="ARBA" id="ARBA00022801"/>
    </source>
</evidence>
<reference evidence="14" key="2">
    <citation type="submission" date="2020-02" db="EMBL/GenBank/DDBJ databases">
        <authorList>
            <person name="Matsumoto Y."/>
            <person name="Kinjo T."/>
            <person name="Motooka D."/>
            <person name="Nabeya D."/>
            <person name="Jung N."/>
            <person name="Uechi K."/>
            <person name="Horii T."/>
            <person name="Iida T."/>
            <person name="Fujita J."/>
            <person name="Nakamura S."/>
        </authorList>
    </citation>
    <scope>NUCLEOTIDE SEQUENCE</scope>
    <source>
        <strain evidence="14">JCM 15653</strain>
    </source>
</reference>
<evidence type="ECO:0000256" key="10">
    <source>
        <dbReference type="ARBA" id="ARBA00048138"/>
    </source>
</evidence>
<keyword evidence="16" id="KW-1185">Reference proteome</keyword>
<comment type="catalytic activity">
    <reaction evidence="11">
        <text>O-phospho-D-serine + H2O = D-serine + phosphate</text>
        <dbReference type="Rhea" id="RHEA:24873"/>
        <dbReference type="ChEBI" id="CHEBI:15377"/>
        <dbReference type="ChEBI" id="CHEBI:35247"/>
        <dbReference type="ChEBI" id="CHEBI:43474"/>
        <dbReference type="ChEBI" id="CHEBI:58680"/>
        <dbReference type="EC" id="3.1.3.3"/>
    </reaction>
</comment>
<reference evidence="14 16" key="1">
    <citation type="journal article" date="2019" name="Emerg. Microbes Infect.">
        <title>Comprehensive subspecies identification of 175 nontuberculous mycobacteria species based on 7547 genomic profiles.</title>
        <authorList>
            <person name="Matsumoto Y."/>
            <person name="Kinjo T."/>
            <person name="Motooka D."/>
            <person name="Nabeya D."/>
            <person name="Jung N."/>
            <person name="Uechi K."/>
            <person name="Horii T."/>
            <person name="Iida T."/>
            <person name="Fujita J."/>
            <person name="Nakamura S."/>
        </authorList>
    </citation>
    <scope>NUCLEOTIDE SEQUENCE [LARGE SCALE GENOMIC DNA]</scope>
    <source>
        <strain evidence="14 16">JCM 15653</strain>
    </source>
</reference>
<accession>A0AAX2ZTR7</accession>
<dbReference type="PANTHER" id="PTHR43344:SF2">
    <property type="entry name" value="PHOSPHOSERINE PHOSPHATASE"/>
    <property type="match status" value="1"/>
</dbReference>
<evidence type="ECO:0000256" key="12">
    <source>
        <dbReference type="SAM" id="MobiDB-lite"/>
    </source>
</evidence>
<reference evidence="15 17" key="3">
    <citation type="journal article" date="2022" name="BMC Genomics">
        <title>Comparative genome analysis of mycobacteria focusing on tRNA and non-coding RNA.</title>
        <authorList>
            <person name="Behra P.R.K."/>
            <person name="Pettersson B.M.F."/>
            <person name="Ramesh M."/>
            <person name="Das S."/>
            <person name="Dasgupta S."/>
            <person name="Kirsebom L.A."/>
        </authorList>
    </citation>
    <scope>NUCLEOTIDE SEQUENCE [LARGE SCALE GENOMIC DNA]</scope>
    <source>
        <strain evidence="15 17">DSM 44677</strain>
    </source>
</reference>
<evidence type="ECO:0000256" key="6">
    <source>
        <dbReference type="ARBA" id="ARBA00022723"/>
    </source>
</evidence>
<evidence type="ECO:0000313" key="17">
    <source>
        <dbReference type="Proteomes" id="UP001162885"/>
    </source>
</evidence>
<dbReference type="InterPro" id="IPR036412">
    <property type="entry name" value="HAD-like_sf"/>
</dbReference>
<keyword evidence="9" id="KW-0718">Serine biosynthesis</keyword>
<dbReference type="GO" id="GO:0000287">
    <property type="term" value="F:magnesium ion binding"/>
    <property type="evidence" value="ECO:0007669"/>
    <property type="project" value="TreeGrafter"/>
</dbReference>
<dbReference type="GO" id="GO:0006564">
    <property type="term" value="P:L-serine biosynthetic process"/>
    <property type="evidence" value="ECO:0007669"/>
    <property type="project" value="UniProtKB-KW"/>
</dbReference>
<keyword evidence="14" id="KW-0449">Lipoprotein</keyword>
<evidence type="ECO:0000313" key="15">
    <source>
        <dbReference type="EMBL" id="UNB98601.1"/>
    </source>
</evidence>
<dbReference type="EMBL" id="AP022579">
    <property type="protein sequence ID" value="BBX94440.1"/>
    <property type="molecule type" value="Genomic_DNA"/>
</dbReference>
<dbReference type="SUPFAM" id="SSF56784">
    <property type="entry name" value="HAD-like"/>
    <property type="match status" value="1"/>
</dbReference>
<evidence type="ECO:0000256" key="8">
    <source>
        <dbReference type="ARBA" id="ARBA00022842"/>
    </source>
</evidence>
<keyword evidence="6" id="KW-0479">Metal-binding</keyword>
<evidence type="ECO:0000256" key="11">
    <source>
        <dbReference type="ARBA" id="ARBA00048523"/>
    </source>
</evidence>
<dbReference type="EC" id="3.1.3.3" evidence="4"/>
<comment type="similarity">
    <text evidence="3">Belongs to the HAD-like hydrolase superfamily. SerB family.</text>
</comment>
<evidence type="ECO:0000256" key="13">
    <source>
        <dbReference type="SAM" id="SignalP"/>
    </source>
</evidence>
<dbReference type="RefSeq" id="WP_077742110.1">
    <property type="nucleotide sequence ID" value="NZ_AP022579.1"/>
</dbReference>
<comment type="catalytic activity">
    <reaction evidence="10">
        <text>O-phospho-L-serine + H2O = L-serine + phosphate</text>
        <dbReference type="Rhea" id="RHEA:21208"/>
        <dbReference type="ChEBI" id="CHEBI:15377"/>
        <dbReference type="ChEBI" id="CHEBI:33384"/>
        <dbReference type="ChEBI" id="CHEBI:43474"/>
        <dbReference type="ChEBI" id="CHEBI:57524"/>
        <dbReference type="EC" id="3.1.3.3"/>
    </reaction>
</comment>
<evidence type="ECO:0000313" key="14">
    <source>
        <dbReference type="EMBL" id="BBX94440.1"/>
    </source>
</evidence>
<dbReference type="AlphaFoldDB" id="A0AAX2ZTR7"/>
<dbReference type="PANTHER" id="PTHR43344">
    <property type="entry name" value="PHOSPHOSERINE PHOSPHATASE"/>
    <property type="match status" value="1"/>
</dbReference>
<evidence type="ECO:0000256" key="3">
    <source>
        <dbReference type="ARBA" id="ARBA00009184"/>
    </source>
</evidence>
<protein>
    <recommendedName>
        <fullName evidence="4">phosphoserine phosphatase</fullName>
        <ecNumber evidence="4">3.1.3.3</ecNumber>
    </recommendedName>
</protein>
<evidence type="ECO:0000256" key="9">
    <source>
        <dbReference type="ARBA" id="ARBA00023299"/>
    </source>
</evidence>
<keyword evidence="5" id="KW-0028">Amino-acid biosynthesis</keyword>
<feature type="signal peptide" evidence="13">
    <location>
        <begin position="1"/>
        <end position="21"/>
    </location>
</feature>
<feature type="chain" id="PRO_5043466438" description="phosphoserine phosphatase" evidence="13">
    <location>
        <begin position="22"/>
        <end position="431"/>
    </location>
</feature>
<evidence type="ECO:0000256" key="5">
    <source>
        <dbReference type="ARBA" id="ARBA00022605"/>
    </source>
</evidence>
<dbReference type="Gene3D" id="3.40.50.1000">
    <property type="entry name" value="HAD superfamily/HAD-like"/>
    <property type="match status" value="2"/>
</dbReference>
<keyword evidence="7 15" id="KW-0378">Hydrolase</keyword>
<feature type="compositionally biased region" description="Basic and acidic residues" evidence="12">
    <location>
        <begin position="409"/>
        <end position="419"/>
    </location>
</feature>
<comment type="pathway">
    <text evidence="2">Amino-acid biosynthesis; L-serine biosynthesis; L-serine from 3-phospho-D-glycerate: step 3/3.</text>
</comment>
<evidence type="ECO:0000256" key="4">
    <source>
        <dbReference type="ARBA" id="ARBA00012640"/>
    </source>
</evidence>
<dbReference type="PROSITE" id="PS51257">
    <property type="entry name" value="PROKAR_LIPOPROTEIN"/>
    <property type="match status" value="1"/>
</dbReference>
<dbReference type="InterPro" id="IPR050582">
    <property type="entry name" value="HAD-like_SerB"/>
</dbReference>
<gene>
    <name evidence="15" type="ORF">H5U98_24235</name>
    <name evidence="14" type="ORF">MBOE_60890</name>
</gene>
<dbReference type="GO" id="GO:0036424">
    <property type="term" value="F:L-phosphoserine phosphatase activity"/>
    <property type="evidence" value="ECO:0007669"/>
    <property type="project" value="TreeGrafter"/>
</dbReference>